<keyword evidence="8" id="KW-1133">Transmembrane helix</keyword>
<evidence type="ECO:0000256" key="10">
    <source>
        <dbReference type="ARBA" id="ARBA00023136"/>
    </source>
</evidence>
<evidence type="ECO:0000256" key="4">
    <source>
        <dbReference type="ARBA" id="ARBA00022448"/>
    </source>
</evidence>
<feature type="repeat" description="Solcar" evidence="11">
    <location>
        <begin position="50"/>
        <end position="137"/>
    </location>
</feature>
<dbReference type="Pfam" id="PF00153">
    <property type="entry name" value="Mito_carr"/>
    <property type="match status" value="3"/>
</dbReference>
<dbReference type="GO" id="GO:0055085">
    <property type="term" value="P:transmembrane transport"/>
    <property type="evidence" value="ECO:0007669"/>
    <property type="project" value="InterPro"/>
</dbReference>
<feature type="repeat" description="Solcar" evidence="11">
    <location>
        <begin position="253"/>
        <end position="342"/>
    </location>
</feature>
<evidence type="ECO:0000256" key="9">
    <source>
        <dbReference type="ARBA" id="ARBA00023128"/>
    </source>
</evidence>
<dbReference type="Proteomes" id="UP000799767">
    <property type="component" value="Unassembled WGS sequence"/>
</dbReference>
<sequence length="360" mass="39125">MSSIPPSPSKASALTSDTDQPEASAPLAPLTTMDPPNLGLVYRTRQWVAQQVVASFLAGGVAGAISRTVVSPLERLKILLQVQSGGSGEYQGTWNALKKIWREEGFKGMMAGNGTNCARIIPYSAVQFGSYNFYKPLLFETSPGAQLTPSRRLLCGALAGITSVFATYPLDIVRTRLSIQSASFEKLGHKDVHRKLPGMWQTMKMMYTKEGGAAALYRGILPTVAGVAPYVGLNFMIYESLRQYLTPEGQANPSPIGKLIAGAGAGAMAQSLTYPLDVLRRRFQINTMQGMGYQYKSIRHAIQTIAAQEGIKGLYKGLTPNLLKVAPSMASSWLSFEMCRDAFINLKPTDEQLREAKSDD</sequence>
<evidence type="ECO:0000313" key="15">
    <source>
        <dbReference type="Proteomes" id="UP000799767"/>
    </source>
</evidence>
<dbReference type="PROSITE" id="PS50920">
    <property type="entry name" value="SOLCAR"/>
    <property type="match status" value="3"/>
</dbReference>
<dbReference type="InterPro" id="IPR023395">
    <property type="entry name" value="MCP_dom_sf"/>
</dbReference>
<proteinExistence type="inferred from homology"/>
<keyword evidence="6" id="KW-0677">Repeat</keyword>
<keyword evidence="7" id="KW-0999">Mitochondrion inner membrane</keyword>
<name>A0A6A6Q434_9PEZI</name>
<organism evidence="14 15">
    <name type="scientific">Neohortaea acidophila</name>
    <dbReference type="NCBI Taxonomy" id="245834"/>
    <lineage>
        <taxon>Eukaryota</taxon>
        <taxon>Fungi</taxon>
        <taxon>Dikarya</taxon>
        <taxon>Ascomycota</taxon>
        <taxon>Pezizomycotina</taxon>
        <taxon>Dothideomycetes</taxon>
        <taxon>Dothideomycetidae</taxon>
        <taxon>Mycosphaerellales</taxon>
        <taxon>Teratosphaeriaceae</taxon>
        <taxon>Neohortaea</taxon>
    </lineage>
</organism>
<dbReference type="RefSeq" id="XP_033593624.1">
    <property type="nucleotide sequence ID" value="XM_033732158.1"/>
</dbReference>
<dbReference type="PANTHER" id="PTHR24089">
    <property type="entry name" value="SOLUTE CARRIER FAMILY 25"/>
    <property type="match status" value="1"/>
</dbReference>
<comment type="similarity">
    <text evidence="12">Belongs to the mitochondrial carrier (TC 2.A.29) family.</text>
</comment>
<reference evidence="14" key="1">
    <citation type="journal article" date="2020" name="Stud. Mycol.">
        <title>101 Dothideomycetes genomes: a test case for predicting lifestyles and emergence of pathogens.</title>
        <authorList>
            <person name="Haridas S."/>
            <person name="Albert R."/>
            <person name="Binder M."/>
            <person name="Bloem J."/>
            <person name="Labutti K."/>
            <person name="Salamov A."/>
            <person name="Andreopoulos B."/>
            <person name="Baker S."/>
            <person name="Barry K."/>
            <person name="Bills G."/>
            <person name="Bluhm B."/>
            <person name="Cannon C."/>
            <person name="Castanera R."/>
            <person name="Culley D."/>
            <person name="Daum C."/>
            <person name="Ezra D."/>
            <person name="Gonzalez J."/>
            <person name="Henrissat B."/>
            <person name="Kuo A."/>
            <person name="Liang C."/>
            <person name="Lipzen A."/>
            <person name="Lutzoni F."/>
            <person name="Magnuson J."/>
            <person name="Mondo S."/>
            <person name="Nolan M."/>
            <person name="Ohm R."/>
            <person name="Pangilinan J."/>
            <person name="Park H.-J."/>
            <person name="Ramirez L."/>
            <person name="Alfaro M."/>
            <person name="Sun H."/>
            <person name="Tritt A."/>
            <person name="Yoshinaga Y."/>
            <person name="Zwiers L.-H."/>
            <person name="Turgeon B."/>
            <person name="Goodwin S."/>
            <person name="Spatafora J."/>
            <person name="Crous P."/>
            <person name="Grigoriev I."/>
        </authorList>
    </citation>
    <scope>NUCLEOTIDE SEQUENCE</scope>
    <source>
        <strain evidence="14">CBS 113389</strain>
    </source>
</reference>
<dbReference type="OrthoDB" id="270584at2759"/>
<dbReference type="Gene3D" id="1.50.40.10">
    <property type="entry name" value="Mitochondrial carrier domain"/>
    <property type="match status" value="1"/>
</dbReference>
<evidence type="ECO:0000256" key="12">
    <source>
        <dbReference type="RuleBase" id="RU000488"/>
    </source>
</evidence>
<dbReference type="PRINTS" id="PR00926">
    <property type="entry name" value="MITOCARRIER"/>
</dbReference>
<dbReference type="InterPro" id="IPR002067">
    <property type="entry name" value="MCP"/>
</dbReference>
<evidence type="ECO:0000313" key="14">
    <source>
        <dbReference type="EMBL" id="KAF2487055.1"/>
    </source>
</evidence>
<keyword evidence="9" id="KW-0496">Mitochondrion</keyword>
<feature type="repeat" description="Solcar" evidence="11">
    <location>
        <begin position="147"/>
        <end position="244"/>
    </location>
</feature>
<evidence type="ECO:0000256" key="5">
    <source>
        <dbReference type="ARBA" id="ARBA00022692"/>
    </source>
</evidence>
<keyword evidence="4 12" id="KW-0813">Transport</keyword>
<evidence type="ECO:0000256" key="2">
    <source>
        <dbReference type="ARBA" id="ARBA00004448"/>
    </source>
</evidence>
<keyword evidence="5 11" id="KW-0812">Transmembrane</keyword>
<gene>
    <name evidence="14" type="ORF">BDY17DRAFT_288251</name>
</gene>
<comment type="subcellular location">
    <subcellularLocation>
        <location evidence="2">Mitochondrion inner membrane</location>
        <topology evidence="2">Multi-pass membrane protein</topology>
    </subcellularLocation>
</comment>
<comment type="function">
    <text evidence="1">Mitochondrial transporter that mediates uptake of thiamine pyrophosphate (ThPP) into mitochondria.</text>
</comment>
<evidence type="ECO:0000256" key="13">
    <source>
        <dbReference type="SAM" id="MobiDB-lite"/>
    </source>
</evidence>
<evidence type="ECO:0000256" key="3">
    <source>
        <dbReference type="ARBA" id="ARBA00021935"/>
    </source>
</evidence>
<evidence type="ECO:0000256" key="6">
    <source>
        <dbReference type="ARBA" id="ARBA00022737"/>
    </source>
</evidence>
<keyword evidence="10 11" id="KW-0472">Membrane</keyword>
<dbReference type="GeneID" id="54473160"/>
<keyword evidence="15" id="KW-1185">Reference proteome</keyword>
<evidence type="ECO:0000256" key="1">
    <source>
        <dbReference type="ARBA" id="ARBA00002238"/>
    </source>
</evidence>
<protein>
    <recommendedName>
        <fullName evidence="3">Mitochondrial thiamine pyrophosphate carrier 1</fullName>
    </recommendedName>
</protein>
<evidence type="ECO:0000256" key="8">
    <source>
        <dbReference type="ARBA" id="ARBA00022989"/>
    </source>
</evidence>
<dbReference type="GO" id="GO:0005743">
    <property type="term" value="C:mitochondrial inner membrane"/>
    <property type="evidence" value="ECO:0007669"/>
    <property type="project" value="UniProtKB-SubCell"/>
</dbReference>
<accession>A0A6A6Q434</accession>
<evidence type="ECO:0000256" key="11">
    <source>
        <dbReference type="PROSITE-ProRule" id="PRU00282"/>
    </source>
</evidence>
<dbReference type="EMBL" id="MU001631">
    <property type="protein sequence ID" value="KAF2487055.1"/>
    <property type="molecule type" value="Genomic_DNA"/>
</dbReference>
<feature type="region of interest" description="Disordered" evidence="13">
    <location>
        <begin position="1"/>
        <end position="31"/>
    </location>
</feature>
<dbReference type="InterPro" id="IPR018108">
    <property type="entry name" value="MCP_transmembrane"/>
</dbReference>
<dbReference type="SUPFAM" id="SSF103506">
    <property type="entry name" value="Mitochondrial carrier"/>
    <property type="match status" value="1"/>
</dbReference>
<dbReference type="AlphaFoldDB" id="A0A6A6Q434"/>
<evidence type="ECO:0000256" key="7">
    <source>
        <dbReference type="ARBA" id="ARBA00022792"/>
    </source>
</evidence>